<evidence type="ECO:0000313" key="2">
    <source>
        <dbReference type="Proteomes" id="UP000256763"/>
    </source>
</evidence>
<evidence type="ECO:0000313" key="1">
    <source>
        <dbReference type="EMBL" id="RFA32700.1"/>
    </source>
</evidence>
<proteinExistence type="predicted"/>
<sequence>MIAGEVVGVALVEEVADIAVLARAECGVEQGGLVVVVELLRTDVQRAQEREHRGRIAVALGRVF</sequence>
<dbReference type="Proteomes" id="UP000256763">
    <property type="component" value="Unassembled WGS sequence"/>
</dbReference>
<protein>
    <submittedName>
        <fullName evidence="1">Uncharacterized protein</fullName>
    </submittedName>
</protein>
<keyword evidence="2" id="KW-1185">Reference proteome</keyword>
<gene>
    <name evidence="1" type="ORF">CAL65_19040</name>
</gene>
<reference evidence="2" key="1">
    <citation type="submission" date="2017-05" db="EMBL/GenBank/DDBJ databases">
        <authorList>
            <person name="Sharma S."/>
            <person name="Sidhu C."/>
            <person name="Pinnaka A.K."/>
        </authorList>
    </citation>
    <scope>NUCLEOTIDE SEQUENCE [LARGE SCALE GENOMIC DNA]</scope>
    <source>
        <strain evidence="2">AK93</strain>
    </source>
</reference>
<comment type="caution">
    <text evidence="1">The sequence shown here is derived from an EMBL/GenBank/DDBJ whole genome shotgun (WGS) entry which is preliminary data.</text>
</comment>
<dbReference type="AlphaFoldDB" id="A0A3E0WI91"/>
<organism evidence="1 2">
    <name type="scientific">Alkalilimnicola ehrlichii</name>
    <dbReference type="NCBI Taxonomy" id="351052"/>
    <lineage>
        <taxon>Bacteria</taxon>
        <taxon>Pseudomonadati</taxon>
        <taxon>Pseudomonadota</taxon>
        <taxon>Gammaproteobacteria</taxon>
        <taxon>Chromatiales</taxon>
        <taxon>Ectothiorhodospiraceae</taxon>
        <taxon>Alkalilimnicola</taxon>
    </lineage>
</organism>
<accession>A0A3E0WI91</accession>
<name>A0A3E0WI91_9GAMM</name>
<dbReference type="EMBL" id="NFZW01000026">
    <property type="protein sequence ID" value="RFA32700.1"/>
    <property type="molecule type" value="Genomic_DNA"/>
</dbReference>